<dbReference type="GO" id="GO:0006107">
    <property type="term" value="P:oxaloacetate metabolic process"/>
    <property type="evidence" value="ECO:0007669"/>
    <property type="project" value="TreeGrafter"/>
</dbReference>
<organism evidence="4 5">
    <name type="scientific">Caballeronia catudaia</name>
    <dbReference type="NCBI Taxonomy" id="1777136"/>
    <lineage>
        <taxon>Bacteria</taxon>
        <taxon>Pseudomonadati</taxon>
        <taxon>Pseudomonadota</taxon>
        <taxon>Betaproteobacteria</taxon>
        <taxon>Burkholderiales</taxon>
        <taxon>Burkholderiaceae</taxon>
        <taxon>Caballeronia</taxon>
    </lineage>
</organism>
<dbReference type="Gene3D" id="3.20.20.60">
    <property type="entry name" value="Phosphoenolpyruvate-binding domains"/>
    <property type="match status" value="1"/>
</dbReference>
<comment type="cofactor">
    <cofactor evidence="1">
        <name>Mg(2+)</name>
        <dbReference type="ChEBI" id="CHEBI:18420"/>
    </cofactor>
</comment>
<keyword evidence="5" id="KW-1185">Reference proteome</keyword>
<protein>
    <submittedName>
        <fullName evidence="4">HpcH/HpaI aldolase</fullName>
    </submittedName>
</protein>
<proteinExistence type="predicted"/>
<dbReference type="PANTHER" id="PTHR32308:SF0">
    <property type="entry name" value="HPCH_HPAI ALDOLASE_CITRATE LYASE DOMAIN-CONTAINING PROTEIN"/>
    <property type="match status" value="1"/>
</dbReference>
<dbReference type="InterPro" id="IPR015813">
    <property type="entry name" value="Pyrv/PenolPyrv_kinase-like_dom"/>
</dbReference>
<name>A0A158AI84_9BURK</name>
<sequence>MPAVGVENDDLNQYRAQMTAASRVANIPAPLDSVTTCIDEVAVIQRDTLNGKRWEFAGKLCIHPKQVAIVNGCCAPSAVDVAWAKRVLDASGRANSAALCVDGKMVDRPVVLRAQRIVELASSASAARMD</sequence>
<keyword evidence="2" id="KW-0479">Metal-binding</keyword>
<reference evidence="4" key="1">
    <citation type="submission" date="2016-01" db="EMBL/GenBank/DDBJ databases">
        <authorList>
            <person name="Peeters C."/>
        </authorList>
    </citation>
    <scope>NUCLEOTIDE SEQUENCE [LARGE SCALE GENOMIC DNA]</scope>
    <source>
        <strain evidence="4">LMG 29318</strain>
    </source>
</reference>
<evidence type="ECO:0000256" key="1">
    <source>
        <dbReference type="ARBA" id="ARBA00001946"/>
    </source>
</evidence>
<comment type="caution">
    <text evidence="4">The sequence shown here is derived from an EMBL/GenBank/DDBJ whole genome shotgun (WGS) entry which is preliminary data.</text>
</comment>
<evidence type="ECO:0000313" key="5">
    <source>
        <dbReference type="Proteomes" id="UP000054870"/>
    </source>
</evidence>
<dbReference type="AlphaFoldDB" id="A0A158AI84"/>
<dbReference type="GO" id="GO:0000287">
    <property type="term" value="F:magnesium ion binding"/>
    <property type="evidence" value="ECO:0007669"/>
    <property type="project" value="TreeGrafter"/>
</dbReference>
<accession>A0A158AI84</accession>
<evidence type="ECO:0000256" key="2">
    <source>
        <dbReference type="ARBA" id="ARBA00022723"/>
    </source>
</evidence>
<gene>
    <name evidence="4" type="ORF">AWB75_02225</name>
</gene>
<evidence type="ECO:0000256" key="3">
    <source>
        <dbReference type="ARBA" id="ARBA00022842"/>
    </source>
</evidence>
<dbReference type="EMBL" id="FCOF02000008">
    <property type="protein sequence ID" value="SAK57480.1"/>
    <property type="molecule type" value="Genomic_DNA"/>
</dbReference>
<dbReference type="PANTHER" id="PTHR32308">
    <property type="entry name" value="LYASE BETA SUBUNIT, PUTATIVE (AFU_ORTHOLOGUE AFUA_4G13030)-RELATED"/>
    <property type="match status" value="1"/>
</dbReference>
<dbReference type="SUPFAM" id="SSF51621">
    <property type="entry name" value="Phosphoenolpyruvate/pyruvate domain"/>
    <property type="match status" value="1"/>
</dbReference>
<keyword evidence="3" id="KW-0460">Magnesium</keyword>
<dbReference type="InterPro" id="IPR040442">
    <property type="entry name" value="Pyrv_kinase-like_dom_sf"/>
</dbReference>
<dbReference type="GO" id="GO:0003824">
    <property type="term" value="F:catalytic activity"/>
    <property type="evidence" value="ECO:0007669"/>
    <property type="project" value="InterPro"/>
</dbReference>
<evidence type="ECO:0000313" key="4">
    <source>
        <dbReference type="EMBL" id="SAK57480.1"/>
    </source>
</evidence>
<dbReference type="Proteomes" id="UP000054870">
    <property type="component" value="Unassembled WGS sequence"/>
</dbReference>